<organism evidence="3 4">
    <name type="scientific">Acanthosepion pharaonis</name>
    <name type="common">Pharaoh cuttlefish</name>
    <name type="synonym">Sepia pharaonis</name>
    <dbReference type="NCBI Taxonomy" id="158019"/>
    <lineage>
        <taxon>Eukaryota</taxon>
        <taxon>Metazoa</taxon>
        <taxon>Spiralia</taxon>
        <taxon>Lophotrochozoa</taxon>
        <taxon>Mollusca</taxon>
        <taxon>Cephalopoda</taxon>
        <taxon>Coleoidea</taxon>
        <taxon>Decapodiformes</taxon>
        <taxon>Sepiida</taxon>
        <taxon>Sepiina</taxon>
        <taxon>Sepiidae</taxon>
        <taxon>Acanthosepion</taxon>
    </lineage>
</organism>
<evidence type="ECO:0000256" key="1">
    <source>
        <dbReference type="ARBA" id="ARBA00009670"/>
    </source>
</evidence>
<dbReference type="InterPro" id="IPR004147">
    <property type="entry name" value="ABC1_dom"/>
</dbReference>
<evidence type="ECO:0000313" key="3">
    <source>
        <dbReference type="EMBL" id="CAE1178408.1"/>
    </source>
</evidence>
<comment type="similarity">
    <text evidence="1">Belongs to the protein kinase superfamily. ADCK protein kinase family.</text>
</comment>
<dbReference type="CDD" id="cd13969">
    <property type="entry name" value="ADCK1-like"/>
    <property type="match status" value="1"/>
</dbReference>
<dbReference type="PANTHER" id="PTHR43173:SF28">
    <property type="entry name" value="AARF DOMAIN CONTAINING KINASE 5"/>
    <property type="match status" value="1"/>
</dbReference>
<dbReference type="SUPFAM" id="SSF56112">
    <property type="entry name" value="Protein kinase-like (PK-like)"/>
    <property type="match status" value="1"/>
</dbReference>
<name>A0A812BD37_ACAPH</name>
<dbReference type="OrthoDB" id="427480at2759"/>
<keyword evidence="4" id="KW-1185">Reference proteome</keyword>
<proteinExistence type="inferred from homology"/>
<dbReference type="InterPro" id="IPR011009">
    <property type="entry name" value="Kinase-like_dom_sf"/>
</dbReference>
<feature type="domain" description="ABC1 atypical kinase-like" evidence="2">
    <location>
        <begin position="170"/>
        <end position="415"/>
    </location>
</feature>
<dbReference type="EMBL" id="CAHIKZ030000526">
    <property type="protein sequence ID" value="CAE1178408.1"/>
    <property type="molecule type" value="Genomic_DNA"/>
</dbReference>
<evidence type="ECO:0000313" key="4">
    <source>
        <dbReference type="Proteomes" id="UP000597762"/>
    </source>
</evidence>
<comment type="caution">
    <text evidence="3">The sequence shown here is derived from an EMBL/GenBank/DDBJ whole genome shotgun (WGS) entry which is preliminary data.</text>
</comment>
<reference evidence="3" key="1">
    <citation type="submission" date="2021-01" db="EMBL/GenBank/DDBJ databases">
        <authorList>
            <person name="Li R."/>
            <person name="Bekaert M."/>
        </authorList>
    </citation>
    <scope>NUCLEOTIDE SEQUENCE</scope>
    <source>
        <strain evidence="3">Farmed</strain>
    </source>
</reference>
<accession>A0A812BD37</accession>
<dbReference type="Proteomes" id="UP000597762">
    <property type="component" value="Unassembled WGS sequence"/>
</dbReference>
<dbReference type="PANTHER" id="PTHR43173">
    <property type="entry name" value="ABC1 FAMILY PROTEIN"/>
    <property type="match status" value="1"/>
</dbReference>
<dbReference type="Pfam" id="PF03109">
    <property type="entry name" value="ABC1"/>
    <property type="match status" value="1"/>
</dbReference>
<evidence type="ECO:0000259" key="2">
    <source>
        <dbReference type="Pfam" id="PF03109"/>
    </source>
</evidence>
<dbReference type="AlphaFoldDB" id="A0A812BD37"/>
<dbReference type="InterPro" id="IPR045307">
    <property type="entry name" value="ADCK1_dom"/>
</dbReference>
<gene>
    <name evidence="3" type="ORF">SPHA_15168</name>
</gene>
<protein>
    <submittedName>
        <fullName evidence="3">ADCK</fullName>
    </submittedName>
</protein>
<dbReference type="InterPro" id="IPR051130">
    <property type="entry name" value="Mito_struct-func_regulator"/>
</dbReference>
<sequence length="580" mass="66559">MLPKLKAKLSNKTKTFHRNHGWLVGTTDHTQQRYAPESQVCPKNPPCMLRSSLALRYAGDIYLFGASVYHFVLEKHEKRKVRVAAGAVTRFCRSVVVGARISFDYTWSLWGLDPESEEYKKAITSCHLRGAELLKNGCLKNGGLYVKLGQGLVSLNHLLPPEYIMILSSLQDQALHRHSDEVEQLFLEDFQQSPYTMFKSFERMPIAAASLAQVHRAVTYSGKEVAVKIQYIDLQDRFFGDLLTCEVLLKVIEFLHPNFGFGWVLKDMKATLAKELDFINEGLNGEKCAADLCHLNYVHVPEIHWDKTSKRVLTAEFIDGCKITDKRAIHKMGLSLYDMNRKLIESFSDQIFRTGFVHGDPHPGNVFVRKGKSGRGELVLLDHGLYEVLKDDERFALCELFKAIVMKDEAAMQEYSRMLGVSNYEAFCEILVQRPVTRTSVKLPSSLTTEEMEKMKSDVIQHFDEIMQVLKEMPRTMILVIRNLNTIRAITKELGDQIDRYTIMVRRSISGICSAQQSGFLKKMKTSFQLLKFELLISLENFKRWLSFSYIRLQCLLGINPELKELTDLIQSQKSRYEQI</sequence>